<accession>A0A3M7P8X0</accession>
<organism evidence="1 2">
    <name type="scientific">Brachionus plicatilis</name>
    <name type="common">Marine rotifer</name>
    <name type="synonym">Brachionus muelleri</name>
    <dbReference type="NCBI Taxonomy" id="10195"/>
    <lineage>
        <taxon>Eukaryota</taxon>
        <taxon>Metazoa</taxon>
        <taxon>Spiralia</taxon>
        <taxon>Gnathifera</taxon>
        <taxon>Rotifera</taxon>
        <taxon>Eurotatoria</taxon>
        <taxon>Monogononta</taxon>
        <taxon>Pseudotrocha</taxon>
        <taxon>Ploima</taxon>
        <taxon>Brachionidae</taxon>
        <taxon>Brachionus</taxon>
    </lineage>
</organism>
<dbReference type="EMBL" id="REGN01012381">
    <property type="protein sequence ID" value="RMZ95541.1"/>
    <property type="molecule type" value="Genomic_DNA"/>
</dbReference>
<comment type="caution">
    <text evidence="1">The sequence shown here is derived from an EMBL/GenBank/DDBJ whole genome shotgun (WGS) entry which is preliminary data.</text>
</comment>
<evidence type="ECO:0000313" key="2">
    <source>
        <dbReference type="Proteomes" id="UP000276133"/>
    </source>
</evidence>
<dbReference type="Proteomes" id="UP000276133">
    <property type="component" value="Unassembled WGS sequence"/>
</dbReference>
<gene>
    <name evidence="1" type="ORF">BpHYR1_001522</name>
</gene>
<dbReference type="AlphaFoldDB" id="A0A3M7P8X0"/>
<evidence type="ECO:0000313" key="1">
    <source>
        <dbReference type="EMBL" id="RMZ95541.1"/>
    </source>
</evidence>
<proteinExistence type="predicted"/>
<protein>
    <submittedName>
        <fullName evidence="1">Uncharacterized protein</fullName>
    </submittedName>
</protein>
<reference evidence="1 2" key="1">
    <citation type="journal article" date="2018" name="Sci. Rep.">
        <title>Genomic signatures of local adaptation to the degree of environmental predictability in rotifers.</title>
        <authorList>
            <person name="Franch-Gras L."/>
            <person name="Hahn C."/>
            <person name="Garcia-Roger E.M."/>
            <person name="Carmona M.J."/>
            <person name="Serra M."/>
            <person name="Gomez A."/>
        </authorList>
    </citation>
    <scope>NUCLEOTIDE SEQUENCE [LARGE SCALE GENOMIC DNA]</scope>
    <source>
        <strain evidence="1">HYR1</strain>
    </source>
</reference>
<keyword evidence="2" id="KW-1185">Reference proteome</keyword>
<sequence>MHQAASKLTIGIIIDTSIGIKIDKTLTYIYCKACKLMLKHDLYFTLYFRISKSCKELFFQGYERRSKQNLFFF</sequence>
<name>A0A3M7P8X0_BRAPC</name>